<organism evidence="1 2">
    <name type="scientific">Citrus sinensis</name>
    <name type="common">Sweet orange</name>
    <name type="synonym">Citrus aurantium var. sinensis</name>
    <dbReference type="NCBI Taxonomy" id="2711"/>
    <lineage>
        <taxon>Eukaryota</taxon>
        <taxon>Viridiplantae</taxon>
        <taxon>Streptophyta</taxon>
        <taxon>Embryophyta</taxon>
        <taxon>Tracheophyta</taxon>
        <taxon>Spermatophyta</taxon>
        <taxon>Magnoliopsida</taxon>
        <taxon>eudicotyledons</taxon>
        <taxon>Gunneridae</taxon>
        <taxon>Pentapetalae</taxon>
        <taxon>rosids</taxon>
        <taxon>malvids</taxon>
        <taxon>Sapindales</taxon>
        <taxon>Rutaceae</taxon>
        <taxon>Aurantioideae</taxon>
        <taxon>Citrus</taxon>
    </lineage>
</organism>
<protein>
    <submittedName>
        <fullName evidence="1">Cyclin N-terminal domain-containing protein</fullName>
    </submittedName>
</protein>
<gene>
    <name evidence="1" type="ORF">KPL71_016045</name>
</gene>
<comment type="caution">
    <text evidence="1">The sequence shown here is derived from an EMBL/GenBank/DDBJ whole genome shotgun (WGS) entry which is preliminary data.</text>
</comment>
<name>A0ACB8KPV1_CITSI</name>
<accession>A0ACB8KPV1</accession>
<evidence type="ECO:0000313" key="2">
    <source>
        <dbReference type="Proteomes" id="UP000829398"/>
    </source>
</evidence>
<proteinExistence type="predicted"/>
<reference evidence="2" key="1">
    <citation type="journal article" date="2023" name="Hortic. Res.">
        <title>A chromosome-level phased genome enabling allele-level studies in sweet orange: a case study on citrus Huanglongbing tolerance.</title>
        <authorList>
            <person name="Wu B."/>
            <person name="Yu Q."/>
            <person name="Deng Z."/>
            <person name="Duan Y."/>
            <person name="Luo F."/>
            <person name="Gmitter F. Jr."/>
        </authorList>
    </citation>
    <scope>NUCLEOTIDE SEQUENCE [LARGE SCALE GENOMIC DNA]</scope>
    <source>
        <strain evidence="2">cv. Valencia</strain>
    </source>
</reference>
<sequence length="354" mass="39714">MAPSFDYAVSSLLCAEEDSSVFDDINGSVVDEFENDATWHHGNNRTQHRSRRFDDGGDMLLSLPLQSDECLALLLEKECHHLPHNDYLKRLRTGDLDLAARQEAVDWIAKVHSHFGFGPLCSYLTINYLDRFLSAYELPKGKVWMMQLLAVACLSLAAKMEETEVPLCLDLQVGQSKFLFEAKTIQRMELLVLSTLKWRMQAITPFSFLDYFTRKITDDDDDHHQTPLRALFWIDFLEFKPSEIAAAVAISVTGETKTVVDTEKAISLLTQHVKKERVLKCIKMINDSLIGGSVKSATSASLATSFPQSPIGVLDAACLSYKSDESTVGSCANSSHNTPDNKRRKLNTPYEVEL</sequence>
<evidence type="ECO:0000313" key="1">
    <source>
        <dbReference type="EMBL" id="KAH9756346.1"/>
    </source>
</evidence>
<dbReference type="EMBL" id="CM039174">
    <property type="protein sequence ID" value="KAH9756346.1"/>
    <property type="molecule type" value="Genomic_DNA"/>
</dbReference>
<dbReference type="Proteomes" id="UP000829398">
    <property type="component" value="Chromosome 5"/>
</dbReference>
<keyword evidence="2" id="KW-1185">Reference proteome</keyword>